<keyword evidence="2" id="KW-1185">Reference proteome</keyword>
<dbReference type="Proteomes" id="UP000294832">
    <property type="component" value="Unassembled WGS sequence"/>
</dbReference>
<organism evidence="1 2">
    <name type="scientific">Shewanella fodinae</name>
    <dbReference type="NCBI Taxonomy" id="552357"/>
    <lineage>
        <taxon>Bacteria</taxon>
        <taxon>Pseudomonadati</taxon>
        <taxon>Pseudomonadota</taxon>
        <taxon>Gammaproteobacteria</taxon>
        <taxon>Alteromonadales</taxon>
        <taxon>Shewanellaceae</taxon>
        <taxon>Shewanella</taxon>
    </lineage>
</organism>
<dbReference type="AlphaFoldDB" id="A0A4R2FFK8"/>
<dbReference type="EMBL" id="SLWF01000003">
    <property type="protein sequence ID" value="TCN88975.1"/>
    <property type="molecule type" value="Genomic_DNA"/>
</dbReference>
<sequence>MSCYRKLTVYLMRHGNCADGEILRGRTDSPLSEQGQEQMWNAWRELCDHLPEGKLLLLSSPLQRCSLFADSLASEMPEFFERPLQTANWLQELNFGEWDGKSMVALQADYPKATAAYALDPLNHTPPHGETVNELYQRVNRGWQDLVEELLSSQQDNALLITHGGVIRTLISEVLNPGQAPLSGVFSSLELPYGSLLKIVVDAHEVDGEWQCLPKLHWQL</sequence>
<dbReference type="CDD" id="cd07067">
    <property type="entry name" value="HP_PGM_like"/>
    <property type="match status" value="1"/>
</dbReference>
<dbReference type="InterPro" id="IPR029033">
    <property type="entry name" value="His_PPase_superfam"/>
</dbReference>
<reference evidence="1 2" key="1">
    <citation type="submission" date="2019-03" db="EMBL/GenBank/DDBJ databases">
        <title>Freshwater and sediment microbial communities from various areas in North America, analyzing microbe dynamics in response to fracking.</title>
        <authorList>
            <person name="Lamendella R."/>
        </authorList>
    </citation>
    <scope>NUCLEOTIDE SEQUENCE [LARGE SCALE GENOMIC DNA]</scope>
    <source>
        <strain evidence="1 2">74A</strain>
    </source>
</reference>
<accession>A0A4R2FFK8</accession>
<dbReference type="InterPro" id="IPR050275">
    <property type="entry name" value="PGM_Phosphatase"/>
</dbReference>
<name>A0A4R2FFK8_9GAMM</name>
<dbReference type="GO" id="GO:0016791">
    <property type="term" value="F:phosphatase activity"/>
    <property type="evidence" value="ECO:0007669"/>
    <property type="project" value="TreeGrafter"/>
</dbReference>
<dbReference type="RefSeq" id="WP_133037912.1">
    <property type="nucleotide sequence ID" value="NZ_SLWF01000003.1"/>
</dbReference>
<evidence type="ECO:0000313" key="1">
    <source>
        <dbReference type="EMBL" id="TCN88975.1"/>
    </source>
</evidence>
<dbReference type="OrthoDB" id="9783269at2"/>
<dbReference type="PANTHER" id="PTHR48100:SF1">
    <property type="entry name" value="HISTIDINE PHOSPHATASE FAMILY PROTEIN-RELATED"/>
    <property type="match status" value="1"/>
</dbReference>
<dbReference type="PIRSF" id="PIRSF000709">
    <property type="entry name" value="6PFK_2-Ptase"/>
    <property type="match status" value="1"/>
</dbReference>
<dbReference type="SUPFAM" id="SSF53254">
    <property type="entry name" value="Phosphoglycerate mutase-like"/>
    <property type="match status" value="1"/>
</dbReference>
<dbReference type="Gene3D" id="3.40.50.1240">
    <property type="entry name" value="Phosphoglycerate mutase-like"/>
    <property type="match status" value="1"/>
</dbReference>
<dbReference type="PANTHER" id="PTHR48100">
    <property type="entry name" value="BROAD-SPECIFICITY PHOSPHATASE YOR283W-RELATED"/>
    <property type="match status" value="1"/>
</dbReference>
<evidence type="ECO:0000313" key="2">
    <source>
        <dbReference type="Proteomes" id="UP000294832"/>
    </source>
</evidence>
<protein>
    <submittedName>
        <fullName evidence="1">Alpha-ribazole phosphatase</fullName>
    </submittedName>
</protein>
<dbReference type="Pfam" id="PF00300">
    <property type="entry name" value="His_Phos_1"/>
    <property type="match status" value="1"/>
</dbReference>
<proteinExistence type="predicted"/>
<dbReference type="GO" id="GO:0005737">
    <property type="term" value="C:cytoplasm"/>
    <property type="evidence" value="ECO:0007669"/>
    <property type="project" value="TreeGrafter"/>
</dbReference>
<dbReference type="InterPro" id="IPR013078">
    <property type="entry name" value="His_Pase_superF_clade-1"/>
</dbReference>
<comment type="caution">
    <text evidence="1">The sequence shown here is derived from an EMBL/GenBank/DDBJ whole genome shotgun (WGS) entry which is preliminary data.</text>
</comment>
<dbReference type="SMART" id="SM00855">
    <property type="entry name" value="PGAM"/>
    <property type="match status" value="1"/>
</dbReference>
<gene>
    <name evidence="1" type="ORF">EDC91_103156</name>
</gene>